<keyword evidence="1" id="KW-0175">Coiled coil</keyword>
<feature type="domain" description="DUF7041" evidence="2">
    <location>
        <begin position="21"/>
        <end position="104"/>
    </location>
</feature>
<dbReference type="PANTHER" id="PTHR33327:SF3">
    <property type="entry name" value="RNA-DIRECTED DNA POLYMERASE"/>
    <property type="match status" value="1"/>
</dbReference>
<dbReference type="Pfam" id="PF23055">
    <property type="entry name" value="DUF7041"/>
    <property type="match status" value="1"/>
</dbReference>
<evidence type="ECO:0000259" key="2">
    <source>
        <dbReference type="Pfam" id="PF23055"/>
    </source>
</evidence>
<evidence type="ECO:0000313" key="3">
    <source>
        <dbReference type="EMBL" id="NOV49501.1"/>
    </source>
</evidence>
<dbReference type="PANTHER" id="PTHR33327">
    <property type="entry name" value="ENDONUCLEASE"/>
    <property type="match status" value="1"/>
</dbReference>
<name>A0A6M2DWR4_XENCH</name>
<dbReference type="EMBL" id="GIIL01005775">
    <property type="protein sequence ID" value="NOV49501.1"/>
    <property type="molecule type" value="Transcribed_RNA"/>
</dbReference>
<protein>
    <submittedName>
        <fullName evidence="3">Putative gypsy52-i ag</fullName>
    </submittedName>
</protein>
<evidence type="ECO:0000256" key="1">
    <source>
        <dbReference type="SAM" id="Coils"/>
    </source>
</evidence>
<organism evidence="3">
    <name type="scientific">Xenopsylla cheopis</name>
    <name type="common">Oriental rat flea</name>
    <name type="synonym">Pulex cheopis</name>
    <dbReference type="NCBI Taxonomy" id="163159"/>
    <lineage>
        <taxon>Eukaryota</taxon>
        <taxon>Metazoa</taxon>
        <taxon>Ecdysozoa</taxon>
        <taxon>Arthropoda</taxon>
        <taxon>Hexapoda</taxon>
        <taxon>Insecta</taxon>
        <taxon>Pterygota</taxon>
        <taxon>Neoptera</taxon>
        <taxon>Endopterygota</taxon>
        <taxon>Siphonaptera</taxon>
        <taxon>Pulicidae</taxon>
        <taxon>Xenopsyllinae</taxon>
        <taxon>Xenopsylla</taxon>
    </lineage>
</organism>
<dbReference type="InterPro" id="IPR055469">
    <property type="entry name" value="DUF7041"/>
</dbReference>
<reference evidence="3" key="1">
    <citation type="submission" date="2020-03" db="EMBL/GenBank/DDBJ databases">
        <title>Transcriptomic Profiling of the Digestive Tract of the Rat Flea, Xenopsylla cheopis, Following Blood Feeding and Infection with Yersinia pestis.</title>
        <authorList>
            <person name="Bland D.M."/>
            <person name="Martens C.A."/>
            <person name="Virtaneva K."/>
            <person name="Kanakabandi K."/>
            <person name="Long D."/>
            <person name="Rosenke R."/>
            <person name="Saturday G.A."/>
            <person name="Hoyt F.H."/>
            <person name="Bruno D.P."/>
            <person name="Ribeiro J.M.C."/>
            <person name="Hinnebusch J."/>
        </authorList>
    </citation>
    <scope>NUCLEOTIDE SEQUENCE</scope>
</reference>
<dbReference type="AlphaFoldDB" id="A0A6M2DWR4"/>
<proteinExistence type="predicted"/>
<sequence length="268" mass="30737">MSKTEQSLTPPSQVERVGVKIPPFWPEKARLWFAQLEGQFALSNISADTTKFYVTIAYLETQFAAEVEDVILNPPVDNKYNTLKRELIKRLSISDERKLEQLLEKEEIGDRRPSQFLRYLRTLGGININDNIIKILWIKRLPPNIQVVIAAIENRELDEIAEIADKIAEISPDYKIQAISNDKMANDIPSQIAELKKQNAELKLMIDQLSKKIETLTQAGRSRTFVPSFKTAQRPFRNYCYYHAKFGTSARNCIEPCSFKSLNENGSQ</sequence>
<feature type="coiled-coil region" evidence="1">
    <location>
        <begin position="192"/>
        <end position="219"/>
    </location>
</feature>
<accession>A0A6M2DWR4</accession>